<gene>
    <name evidence="2" type="ORF">GCM10007895_11850</name>
</gene>
<dbReference type="EMBL" id="BSNC01000003">
    <property type="protein sequence ID" value="GLP95879.1"/>
    <property type="molecule type" value="Genomic_DNA"/>
</dbReference>
<comment type="caution">
    <text evidence="2">The sequence shown here is derived from an EMBL/GenBank/DDBJ whole genome shotgun (WGS) entry which is preliminary data.</text>
</comment>
<dbReference type="AlphaFoldDB" id="A0AA37RVW2"/>
<evidence type="ECO:0000313" key="3">
    <source>
        <dbReference type="Proteomes" id="UP001161422"/>
    </source>
</evidence>
<dbReference type="PROSITE" id="PS51257">
    <property type="entry name" value="PROKAR_LIPOPROTEIN"/>
    <property type="match status" value="1"/>
</dbReference>
<feature type="signal peptide" evidence="1">
    <location>
        <begin position="1"/>
        <end position="21"/>
    </location>
</feature>
<feature type="chain" id="PRO_5041242834" description="Lipoprotein" evidence="1">
    <location>
        <begin position="22"/>
        <end position="178"/>
    </location>
</feature>
<evidence type="ECO:0000313" key="2">
    <source>
        <dbReference type="EMBL" id="GLP95879.1"/>
    </source>
</evidence>
<accession>A0AA37RVW2</accession>
<sequence length="178" mass="19736">MMKLCKLTGVALACVAMTACNDTIEDNLVVVDSQPRICAGGLGVTTMHMCFDARYHDGSPVPYHFKTGFNGVWGATKTVEVEFVEHPTMQDGPTLELRFVAQHSVKSDSVGTQYKYSSVRMIENSFLRDESGYQFHGHLVVCETASCESLLSLNNTQSQIDMTFELRADGEIELIAWQ</sequence>
<keyword evidence="3" id="KW-1185">Reference proteome</keyword>
<reference evidence="2" key="1">
    <citation type="journal article" date="2014" name="Int. J. Syst. Evol. Microbiol.">
        <title>Complete genome sequence of Corynebacterium casei LMG S-19264T (=DSM 44701T), isolated from a smear-ripened cheese.</title>
        <authorList>
            <consortium name="US DOE Joint Genome Institute (JGI-PGF)"/>
            <person name="Walter F."/>
            <person name="Albersmeier A."/>
            <person name="Kalinowski J."/>
            <person name="Ruckert C."/>
        </authorList>
    </citation>
    <scope>NUCLEOTIDE SEQUENCE</scope>
    <source>
        <strain evidence="2">NBRC 101628</strain>
    </source>
</reference>
<dbReference type="Proteomes" id="UP001161422">
    <property type="component" value="Unassembled WGS sequence"/>
</dbReference>
<protein>
    <recommendedName>
        <fullName evidence="4">Lipoprotein</fullName>
    </recommendedName>
</protein>
<reference evidence="2" key="2">
    <citation type="submission" date="2023-01" db="EMBL/GenBank/DDBJ databases">
        <title>Draft genome sequence of Paraferrimonas sedimenticola strain NBRC 101628.</title>
        <authorList>
            <person name="Sun Q."/>
            <person name="Mori K."/>
        </authorList>
    </citation>
    <scope>NUCLEOTIDE SEQUENCE</scope>
    <source>
        <strain evidence="2">NBRC 101628</strain>
    </source>
</reference>
<keyword evidence="1" id="KW-0732">Signal</keyword>
<name>A0AA37RVW2_9GAMM</name>
<dbReference type="RefSeq" id="WP_095506445.1">
    <property type="nucleotide sequence ID" value="NZ_BSNC01000003.1"/>
</dbReference>
<evidence type="ECO:0000256" key="1">
    <source>
        <dbReference type="SAM" id="SignalP"/>
    </source>
</evidence>
<organism evidence="2 3">
    <name type="scientific">Paraferrimonas sedimenticola</name>
    <dbReference type="NCBI Taxonomy" id="375674"/>
    <lineage>
        <taxon>Bacteria</taxon>
        <taxon>Pseudomonadati</taxon>
        <taxon>Pseudomonadota</taxon>
        <taxon>Gammaproteobacteria</taxon>
        <taxon>Alteromonadales</taxon>
        <taxon>Ferrimonadaceae</taxon>
        <taxon>Paraferrimonas</taxon>
    </lineage>
</organism>
<proteinExistence type="predicted"/>
<evidence type="ECO:0008006" key="4">
    <source>
        <dbReference type="Google" id="ProtNLM"/>
    </source>
</evidence>